<feature type="compositionally biased region" description="Low complexity" evidence="2">
    <location>
        <begin position="95"/>
        <end position="116"/>
    </location>
</feature>
<feature type="compositionally biased region" description="Basic and acidic residues" evidence="2">
    <location>
        <begin position="71"/>
        <end position="82"/>
    </location>
</feature>
<keyword evidence="4" id="KW-1185">Reference proteome</keyword>
<feature type="compositionally biased region" description="Pro residues" evidence="2">
    <location>
        <begin position="337"/>
        <end position="360"/>
    </location>
</feature>
<feature type="compositionally biased region" description="Polar residues" evidence="2">
    <location>
        <begin position="564"/>
        <end position="579"/>
    </location>
</feature>
<protein>
    <submittedName>
        <fullName evidence="3">Uncharacterized protein</fullName>
    </submittedName>
</protein>
<feature type="region of interest" description="Disordered" evidence="2">
    <location>
        <begin position="128"/>
        <end position="304"/>
    </location>
</feature>
<evidence type="ECO:0000313" key="4">
    <source>
        <dbReference type="Proteomes" id="UP001175211"/>
    </source>
</evidence>
<feature type="compositionally biased region" description="Polar residues" evidence="2">
    <location>
        <begin position="497"/>
        <end position="507"/>
    </location>
</feature>
<feature type="compositionally biased region" description="Low complexity" evidence="2">
    <location>
        <begin position="508"/>
        <end position="521"/>
    </location>
</feature>
<reference evidence="3" key="1">
    <citation type="submission" date="2023-06" db="EMBL/GenBank/DDBJ databases">
        <authorList>
            <consortium name="Lawrence Berkeley National Laboratory"/>
            <person name="Ahrendt S."/>
            <person name="Sahu N."/>
            <person name="Indic B."/>
            <person name="Wong-Bajracharya J."/>
            <person name="Merenyi Z."/>
            <person name="Ke H.-M."/>
            <person name="Monk M."/>
            <person name="Kocsube S."/>
            <person name="Drula E."/>
            <person name="Lipzen A."/>
            <person name="Balint B."/>
            <person name="Henrissat B."/>
            <person name="Andreopoulos B."/>
            <person name="Martin F.M."/>
            <person name="Harder C.B."/>
            <person name="Rigling D."/>
            <person name="Ford K.L."/>
            <person name="Foster G.D."/>
            <person name="Pangilinan J."/>
            <person name="Papanicolaou A."/>
            <person name="Barry K."/>
            <person name="LaButti K."/>
            <person name="Viragh M."/>
            <person name="Koriabine M."/>
            <person name="Yan M."/>
            <person name="Riley R."/>
            <person name="Champramary S."/>
            <person name="Plett K.L."/>
            <person name="Tsai I.J."/>
            <person name="Slot J."/>
            <person name="Sipos G."/>
            <person name="Plett J."/>
            <person name="Nagy L.G."/>
            <person name="Grigoriev I.V."/>
        </authorList>
    </citation>
    <scope>NUCLEOTIDE SEQUENCE</scope>
    <source>
        <strain evidence="3">CCBAS 213</strain>
    </source>
</reference>
<evidence type="ECO:0000256" key="1">
    <source>
        <dbReference type="SAM" id="Coils"/>
    </source>
</evidence>
<feature type="compositionally biased region" description="Basic and acidic residues" evidence="2">
    <location>
        <begin position="278"/>
        <end position="289"/>
    </location>
</feature>
<feature type="region of interest" description="Disordered" evidence="2">
    <location>
        <begin position="1"/>
        <end position="116"/>
    </location>
</feature>
<gene>
    <name evidence="3" type="ORF">EV420DRAFT_1757357</name>
</gene>
<feature type="region of interest" description="Disordered" evidence="2">
    <location>
        <begin position="497"/>
        <end position="675"/>
    </location>
</feature>
<feature type="compositionally biased region" description="Polar residues" evidence="2">
    <location>
        <begin position="18"/>
        <end position="35"/>
    </location>
</feature>
<organism evidence="3 4">
    <name type="scientific">Armillaria tabescens</name>
    <name type="common">Ringless honey mushroom</name>
    <name type="synonym">Agaricus tabescens</name>
    <dbReference type="NCBI Taxonomy" id="1929756"/>
    <lineage>
        <taxon>Eukaryota</taxon>
        <taxon>Fungi</taxon>
        <taxon>Dikarya</taxon>
        <taxon>Basidiomycota</taxon>
        <taxon>Agaricomycotina</taxon>
        <taxon>Agaricomycetes</taxon>
        <taxon>Agaricomycetidae</taxon>
        <taxon>Agaricales</taxon>
        <taxon>Marasmiineae</taxon>
        <taxon>Physalacriaceae</taxon>
        <taxon>Desarmillaria</taxon>
    </lineage>
</organism>
<feature type="compositionally biased region" description="Polar residues" evidence="2">
    <location>
        <begin position="135"/>
        <end position="150"/>
    </location>
</feature>
<feature type="compositionally biased region" description="Low complexity" evidence="2">
    <location>
        <begin position="594"/>
        <end position="624"/>
    </location>
</feature>
<evidence type="ECO:0000313" key="3">
    <source>
        <dbReference type="EMBL" id="KAK0469634.1"/>
    </source>
</evidence>
<dbReference type="RefSeq" id="XP_060339427.1">
    <property type="nucleotide sequence ID" value="XM_060480512.1"/>
</dbReference>
<keyword evidence="1" id="KW-0175">Coiled coil</keyword>
<dbReference type="GeneID" id="85364060"/>
<dbReference type="AlphaFoldDB" id="A0AA39U2Z5"/>
<feature type="region of interest" description="Disordered" evidence="2">
    <location>
        <begin position="318"/>
        <end position="422"/>
    </location>
</feature>
<feature type="compositionally biased region" description="Polar residues" evidence="2">
    <location>
        <begin position="188"/>
        <end position="198"/>
    </location>
</feature>
<feature type="compositionally biased region" description="Low complexity" evidence="2">
    <location>
        <begin position="666"/>
        <end position="675"/>
    </location>
</feature>
<evidence type="ECO:0000256" key="2">
    <source>
        <dbReference type="SAM" id="MobiDB-lite"/>
    </source>
</evidence>
<proteinExistence type="predicted"/>
<dbReference type="EMBL" id="JAUEPS010000001">
    <property type="protein sequence ID" value="KAK0469634.1"/>
    <property type="molecule type" value="Genomic_DNA"/>
</dbReference>
<accession>A0AA39U2Z5</accession>
<sequence>MSHARKLHFTDFLRSHGASHTSQRRTSNEPVTSSLAYEGDPVLEHSNKSKSSRIPFLGRARKKSALSDGRSTFESRNTDDGQRPTSLTDEINPLPSDSSVSHSHSHASTSASDAPSLLGSKIAVRIAHSIPKSPTKPTRLSSHTTSVNGYTSDSLLSPISSTRSTSIDTTISEASHKRRSAMPRPKQPTITVSLTPDNLSEYGDLFTQPRKRISPTNQQPSTHEDRAYQSDTQIKSPPRLSSPQIPPLPKSPPAKLRDTRSYTDDAVSLKSTRSTRRYRVEDGSRHSGEESEMLSTLSMPALPGHRTSLETRRMLGSMPYSSQEQRPSHLAKGASPHEPPTIPLPELPPLSPLPDVPPPTISAGPKSIANGRRRAHTLSSISLPPIPCPPSSVPLSPRESPDRRMDDERSNKENDDLDIDSAPVEQLRQALKDRSQQVDQLLKAAKAHLSEKTDLEQKIALLEKEAARREKEIQGLTWLVNNRGAAVGESPMILAPSKSTSALQTEKSTFSPSSPSASKNPAYRYLNADYDSGAESHQTSGGESTTAVRTPRPKRYSKVPAKPTLSQRSSLRNGSTAGSDASIPSVPALDKRASVSSVAFSATSTSSTSSLIPPSPSTSTLSVIPEGVPVPHRQASAPSSSSRDPAIMAAIIRSREKEQKRTSKLPASMPSASAPTPAAAYAANLKQGPSIAQVLAHPSS</sequence>
<feature type="compositionally biased region" description="Low complexity" evidence="2">
    <location>
        <begin position="151"/>
        <end position="172"/>
    </location>
</feature>
<feature type="coiled-coil region" evidence="1">
    <location>
        <begin position="424"/>
        <end position="472"/>
    </location>
</feature>
<comment type="caution">
    <text evidence="3">The sequence shown here is derived from an EMBL/GenBank/DDBJ whole genome shotgun (WGS) entry which is preliminary data.</text>
</comment>
<dbReference type="Proteomes" id="UP001175211">
    <property type="component" value="Unassembled WGS sequence"/>
</dbReference>
<feature type="compositionally biased region" description="Basic and acidic residues" evidence="2">
    <location>
        <begin position="399"/>
        <end position="414"/>
    </location>
</feature>
<name>A0AA39U2Z5_ARMTA</name>
<feature type="compositionally biased region" description="Polar residues" evidence="2">
    <location>
        <begin position="535"/>
        <end position="548"/>
    </location>
</feature>